<name>A0A4Z2IQE9_9TELE</name>
<evidence type="ECO:0000256" key="1">
    <source>
        <dbReference type="SAM" id="MobiDB-lite"/>
    </source>
</evidence>
<reference evidence="2 3" key="1">
    <citation type="submission" date="2019-03" db="EMBL/GenBank/DDBJ databases">
        <title>First draft genome of Liparis tanakae, snailfish: a comprehensive survey of snailfish specific genes.</title>
        <authorList>
            <person name="Kim W."/>
            <person name="Song I."/>
            <person name="Jeong J.-H."/>
            <person name="Kim D."/>
            <person name="Kim S."/>
            <person name="Ryu S."/>
            <person name="Song J.Y."/>
            <person name="Lee S.K."/>
        </authorList>
    </citation>
    <scope>NUCLEOTIDE SEQUENCE [LARGE SCALE GENOMIC DNA]</scope>
    <source>
        <tissue evidence="2">Muscle</tissue>
    </source>
</reference>
<keyword evidence="3" id="KW-1185">Reference proteome</keyword>
<feature type="region of interest" description="Disordered" evidence="1">
    <location>
        <begin position="253"/>
        <end position="317"/>
    </location>
</feature>
<dbReference type="EMBL" id="SRLO01000056">
    <property type="protein sequence ID" value="TNN80189.1"/>
    <property type="molecule type" value="Genomic_DNA"/>
</dbReference>
<organism evidence="2 3">
    <name type="scientific">Liparis tanakae</name>
    <name type="common">Tanaka's snailfish</name>
    <dbReference type="NCBI Taxonomy" id="230148"/>
    <lineage>
        <taxon>Eukaryota</taxon>
        <taxon>Metazoa</taxon>
        <taxon>Chordata</taxon>
        <taxon>Craniata</taxon>
        <taxon>Vertebrata</taxon>
        <taxon>Euteleostomi</taxon>
        <taxon>Actinopterygii</taxon>
        <taxon>Neopterygii</taxon>
        <taxon>Teleostei</taxon>
        <taxon>Neoteleostei</taxon>
        <taxon>Acanthomorphata</taxon>
        <taxon>Eupercaria</taxon>
        <taxon>Perciformes</taxon>
        <taxon>Cottioidei</taxon>
        <taxon>Cottales</taxon>
        <taxon>Liparidae</taxon>
        <taxon>Liparis</taxon>
    </lineage>
</organism>
<dbReference type="Proteomes" id="UP000314294">
    <property type="component" value="Unassembled WGS sequence"/>
</dbReference>
<feature type="compositionally biased region" description="Low complexity" evidence="1">
    <location>
        <begin position="306"/>
        <end position="317"/>
    </location>
</feature>
<feature type="compositionally biased region" description="Low complexity" evidence="1">
    <location>
        <begin position="41"/>
        <end position="50"/>
    </location>
</feature>
<evidence type="ECO:0000313" key="3">
    <source>
        <dbReference type="Proteomes" id="UP000314294"/>
    </source>
</evidence>
<accession>A0A4Z2IQE9</accession>
<sequence>MVYVKTRSEKFASSQSPAIISLSSGVQYSEPGALGAKFKLKSNSKSSASSPEEELLEEEEDVETDLDDAGWILKVALGHCCRRVDASECLRCPTKRGGDDIILEQLQLTQYSMFYSNHIAMSFPSCGCINTVVHLTGDLETVAVTGSGVTQPSEEAITEKLTPPLAPTFHICSLLHGSELCEVRWLRESKSIHLASAAYQVSSALSLLPCCVCAPDRVDVGDDLCSISIVEPPFSSQEALRVQQIPDDVLTGGLSDWSTSSHDSSKSANGTQIHEPRKPAQTHLKPAIWPRLEDRAAASASDGPTARPSSRHSASSAEAVSAGGILHFLLHGEKEQPDRSFEAFTHVSRNIESPVRCSAM</sequence>
<gene>
    <name evidence="2" type="ORF">EYF80_009514</name>
</gene>
<protein>
    <submittedName>
        <fullName evidence="2">Uncharacterized protein</fullName>
    </submittedName>
</protein>
<dbReference type="AlphaFoldDB" id="A0A4Z2IQE9"/>
<proteinExistence type="predicted"/>
<evidence type="ECO:0000313" key="2">
    <source>
        <dbReference type="EMBL" id="TNN80189.1"/>
    </source>
</evidence>
<feature type="compositionally biased region" description="Acidic residues" evidence="1">
    <location>
        <begin position="51"/>
        <end position="61"/>
    </location>
</feature>
<comment type="caution">
    <text evidence="2">The sequence shown here is derived from an EMBL/GenBank/DDBJ whole genome shotgun (WGS) entry which is preliminary data.</text>
</comment>
<feature type="region of interest" description="Disordered" evidence="1">
    <location>
        <begin position="40"/>
        <end position="61"/>
    </location>
</feature>